<comment type="caution">
    <text evidence="2">The sequence shown here is derived from an EMBL/GenBank/DDBJ whole genome shotgun (WGS) entry which is preliminary data.</text>
</comment>
<evidence type="ECO:0000313" key="2">
    <source>
        <dbReference type="EMBL" id="GFU20402.1"/>
    </source>
</evidence>
<dbReference type="EMBL" id="BMAW01127272">
    <property type="protein sequence ID" value="GFU20402.1"/>
    <property type="molecule type" value="Genomic_DNA"/>
</dbReference>
<reference evidence="2" key="1">
    <citation type="submission" date="2020-08" db="EMBL/GenBank/DDBJ databases">
        <title>Multicomponent nature underlies the extraordinary mechanical properties of spider dragline silk.</title>
        <authorList>
            <person name="Kono N."/>
            <person name="Nakamura H."/>
            <person name="Mori M."/>
            <person name="Yoshida Y."/>
            <person name="Ohtoshi R."/>
            <person name="Malay A.D."/>
            <person name="Moran D.A.P."/>
            <person name="Tomita M."/>
            <person name="Numata K."/>
            <person name="Arakawa K."/>
        </authorList>
    </citation>
    <scope>NUCLEOTIDE SEQUENCE</scope>
</reference>
<organism evidence="2 3">
    <name type="scientific">Nephila pilipes</name>
    <name type="common">Giant wood spider</name>
    <name type="synonym">Nephila maculata</name>
    <dbReference type="NCBI Taxonomy" id="299642"/>
    <lineage>
        <taxon>Eukaryota</taxon>
        <taxon>Metazoa</taxon>
        <taxon>Ecdysozoa</taxon>
        <taxon>Arthropoda</taxon>
        <taxon>Chelicerata</taxon>
        <taxon>Arachnida</taxon>
        <taxon>Araneae</taxon>
        <taxon>Araneomorphae</taxon>
        <taxon>Entelegynae</taxon>
        <taxon>Araneoidea</taxon>
        <taxon>Nephilidae</taxon>
        <taxon>Nephila</taxon>
    </lineage>
</organism>
<keyword evidence="1" id="KW-0812">Transmembrane</keyword>
<dbReference type="OrthoDB" id="6469160at2759"/>
<gene>
    <name evidence="2" type="ORF">NPIL_444771</name>
</gene>
<sequence>AAENGSLTIEQQLPKPLTNEALYMIYVILAFVGLSVIGTLITLYDYFQNGHKETNCPSDVAYKKQDITNDTNTKYVQKPCATTSDSSKHVIEC</sequence>
<evidence type="ECO:0000313" key="3">
    <source>
        <dbReference type="Proteomes" id="UP000887013"/>
    </source>
</evidence>
<keyword evidence="3" id="KW-1185">Reference proteome</keyword>
<keyword evidence="1" id="KW-0472">Membrane</keyword>
<proteinExistence type="predicted"/>
<evidence type="ECO:0000256" key="1">
    <source>
        <dbReference type="SAM" id="Phobius"/>
    </source>
</evidence>
<protein>
    <submittedName>
        <fullName evidence="2">Uncharacterized protein</fullName>
    </submittedName>
</protein>
<accession>A0A8X6QG67</accession>
<feature type="transmembrane region" description="Helical" evidence="1">
    <location>
        <begin position="23"/>
        <end position="44"/>
    </location>
</feature>
<feature type="non-terminal residue" evidence="2">
    <location>
        <position position="1"/>
    </location>
</feature>
<name>A0A8X6QG67_NEPPI</name>
<dbReference type="Proteomes" id="UP000887013">
    <property type="component" value="Unassembled WGS sequence"/>
</dbReference>
<keyword evidence="1" id="KW-1133">Transmembrane helix</keyword>
<dbReference type="AlphaFoldDB" id="A0A8X6QG67"/>